<comment type="miscellaneous">
    <text evidence="8">During catalysis, the active site Cys acts as a nucleophile attacking the alpha-carbonyl group of tRNA-bound glutamate with the formation of a thioester intermediate between enzyme and glutamate, and the concomitant release of tRNA(Glu). The thioester intermediate is finally reduced by direct hydride transfer from NADPH, to form the product GSA.</text>
</comment>
<dbReference type="AlphaFoldDB" id="A0A133VIW7"/>
<dbReference type="InterPro" id="IPR006151">
    <property type="entry name" value="Shikm_DH/Glu-tRNA_Rdtase"/>
</dbReference>
<feature type="binding site" evidence="8 10">
    <location>
        <begin position="69"/>
        <end position="71"/>
    </location>
    <ligand>
        <name>substrate</name>
    </ligand>
</feature>
<comment type="caution">
    <text evidence="17">The sequence shown here is derived from an EMBL/GenBank/DDBJ whole genome shotgun (WGS) entry which is preliminary data.</text>
</comment>
<evidence type="ECO:0000259" key="16">
    <source>
        <dbReference type="Pfam" id="PF05201"/>
    </source>
</evidence>
<evidence type="ECO:0000256" key="8">
    <source>
        <dbReference type="HAMAP-Rule" id="MF_00087"/>
    </source>
</evidence>
<dbReference type="EMBL" id="LHYG01000004">
    <property type="protein sequence ID" value="KXB06388.1"/>
    <property type="molecule type" value="Genomic_DNA"/>
</dbReference>
<dbReference type="PANTHER" id="PTHR43013">
    <property type="entry name" value="GLUTAMYL-TRNA REDUCTASE"/>
    <property type="match status" value="1"/>
</dbReference>
<dbReference type="Pfam" id="PF05201">
    <property type="entry name" value="GlutR_N"/>
    <property type="match status" value="1"/>
</dbReference>
<evidence type="ECO:0000256" key="10">
    <source>
        <dbReference type="PIRSR" id="PIRSR000445-2"/>
    </source>
</evidence>
<keyword evidence="6 8" id="KW-0627">Porphyrin biosynthesis</keyword>
<name>A0A133VIW7_9EURY</name>
<dbReference type="GO" id="GO:0050661">
    <property type="term" value="F:NADP binding"/>
    <property type="evidence" value="ECO:0007669"/>
    <property type="project" value="InterPro"/>
</dbReference>
<reference evidence="17 18" key="1">
    <citation type="journal article" date="2016" name="Sci. Rep.">
        <title>Metabolic traits of an uncultured archaeal lineage -MSBL1- from brine pools of the Red Sea.</title>
        <authorList>
            <person name="Mwirichia R."/>
            <person name="Alam I."/>
            <person name="Rashid M."/>
            <person name="Vinu M."/>
            <person name="Ba-Alawi W."/>
            <person name="Anthony Kamau A."/>
            <person name="Kamanda Ngugi D."/>
            <person name="Goker M."/>
            <person name="Klenk H.P."/>
            <person name="Bajic V."/>
            <person name="Stingl U."/>
        </authorList>
    </citation>
    <scope>NUCLEOTIDE SEQUENCE [LARGE SCALE GENOMIC DNA]</scope>
    <source>
        <strain evidence="17">SCGC-AAA382F02</strain>
    </source>
</reference>
<dbReference type="InterPro" id="IPR015895">
    <property type="entry name" value="4pyrrol_synth_GluRdtase_N"/>
</dbReference>
<evidence type="ECO:0000256" key="4">
    <source>
        <dbReference type="ARBA" id="ARBA00022857"/>
    </source>
</evidence>
<dbReference type="SUPFAM" id="SSF69742">
    <property type="entry name" value="Glutamyl tRNA-reductase catalytic, N-terminal domain"/>
    <property type="match status" value="1"/>
</dbReference>
<evidence type="ECO:0000256" key="3">
    <source>
        <dbReference type="ARBA" id="ARBA00012970"/>
    </source>
</evidence>
<comment type="domain">
    <text evidence="8">Possesses an unusual extended V-shaped dimeric structure with each monomer consisting of three distinct domains arranged along a curved 'spinal' alpha-helix. The N-terminal catalytic domain specifically recognizes the glutamate moiety of the substrate. The second domain is the NADPH-binding domain, and the third C-terminal domain is responsible for dimerization.</text>
</comment>
<feature type="binding site" evidence="8 10">
    <location>
        <position position="64"/>
    </location>
    <ligand>
        <name>substrate</name>
    </ligand>
</feature>
<dbReference type="HAMAP" id="MF_00087">
    <property type="entry name" value="Glu_tRNA_reductase"/>
    <property type="match status" value="1"/>
</dbReference>
<comment type="subunit">
    <text evidence="8">Homodimer.</text>
</comment>
<evidence type="ECO:0000256" key="7">
    <source>
        <dbReference type="ARBA" id="ARBA00047464"/>
    </source>
</evidence>
<dbReference type="EC" id="1.2.1.70" evidence="3 8"/>
<dbReference type="Pfam" id="PF00745">
    <property type="entry name" value="GlutR_dimer"/>
    <property type="match status" value="1"/>
</dbReference>
<evidence type="ECO:0000256" key="5">
    <source>
        <dbReference type="ARBA" id="ARBA00023002"/>
    </source>
</evidence>
<evidence type="ECO:0000256" key="11">
    <source>
        <dbReference type="PIRSR" id="PIRSR000445-3"/>
    </source>
</evidence>
<dbReference type="NCBIfam" id="TIGR01035">
    <property type="entry name" value="hemA"/>
    <property type="match status" value="1"/>
</dbReference>
<dbReference type="UniPathway" id="UPA00251">
    <property type="reaction ID" value="UER00316"/>
</dbReference>
<proteinExistence type="inferred from homology"/>
<comment type="function">
    <text evidence="8">Catalyzes the NADPH-dependent reduction of glutamyl-tRNA(Glu) to glutamate 1-semialdehyde (GSA).</text>
</comment>
<comment type="pathway">
    <text evidence="1 8 13">Porphyrin-containing compound metabolism; protoporphyrin-IX biosynthesis; 5-aminolevulinate from L-glutamyl-tRNA(Glu): step 1/2.</text>
</comment>
<dbReference type="Pfam" id="PF01488">
    <property type="entry name" value="Shikimate_DH"/>
    <property type="match status" value="1"/>
</dbReference>
<keyword evidence="5 8" id="KW-0560">Oxidoreductase</keyword>
<dbReference type="SUPFAM" id="SSF69075">
    <property type="entry name" value="Glutamyl tRNA-reductase dimerization domain"/>
    <property type="match status" value="1"/>
</dbReference>
<feature type="binding site" evidence="8 10">
    <location>
        <position position="75"/>
    </location>
    <ligand>
        <name>substrate</name>
    </ligand>
</feature>
<evidence type="ECO:0000256" key="2">
    <source>
        <dbReference type="ARBA" id="ARBA00005916"/>
    </source>
</evidence>
<feature type="binding site" evidence="8 11">
    <location>
        <begin position="144"/>
        <end position="149"/>
    </location>
    <ligand>
        <name>NADP(+)</name>
        <dbReference type="ChEBI" id="CHEBI:58349"/>
    </ligand>
</feature>
<dbReference type="Proteomes" id="UP000070491">
    <property type="component" value="Unassembled WGS sequence"/>
</dbReference>
<dbReference type="PANTHER" id="PTHR43013:SF1">
    <property type="entry name" value="GLUTAMYL-TRNA REDUCTASE"/>
    <property type="match status" value="1"/>
</dbReference>
<feature type="binding site" evidence="8 10">
    <location>
        <begin position="22"/>
        <end position="25"/>
    </location>
    <ligand>
        <name>substrate</name>
    </ligand>
</feature>
<feature type="domain" description="Quinate/shikimate 5-dehydrogenase/glutamyl-tRNA reductase" evidence="15">
    <location>
        <begin position="129"/>
        <end position="254"/>
    </location>
</feature>
<evidence type="ECO:0000259" key="14">
    <source>
        <dbReference type="Pfam" id="PF00745"/>
    </source>
</evidence>
<dbReference type="Gene3D" id="3.40.50.720">
    <property type="entry name" value="NAD(P)-binding Rossmann-like Domain"/>
    <property type="match status" value="1"/>
</dbReference>
<feature type="site" description="Important for activity" evidence="8 12">
    <location>
        <position position="54"/>
    </location>
</feature>
<dbReference type="InterPro" id="IPR036343">
    <property type="entry name" value="GluRdtase_N_sf"/>
</dbReference>
<dbReference type="PIRSF" id="PIRSF000445">
    <property type="entry name" value="4pyrrol_synth_GluRdtase"/>
    <property type="match status" value="1"/>
</dbReference>
<accession>A0A133VIW7</accession>
<evidence type="ECO:0000313" key="18">
    <source>
        <dbReference type="Proteomes" id="UP000070491"/>
    </source>
</evidence>
<dbReference type="InterPro" id="IPR036453">
    <property type="entry name" value="GluRdtase_dimer_dom_sf"/>
</dbReference>
<evidence type="ECO:0000256" key="9">
    <source>
        <dbReference type="PIRSR" id="PIRSR000445-1"/>
    </source>
</evidence>
<dbReference type="GO" id="GO:0008883">
    <property type="term" value="F:glutamyl-tRNA reductase activity"/>
    <property type="evidence" value="ECO:0007669"/>
    <property type="project" value="UniProtKB-UniRule"/>
</dbReference>
<keyword evidence="4 8" id="KW-0521">NADP</keyword>
<dbReference type="PATRIC" id="fig|1698282.3.peg.306"/>
<protein>
    <recommendedName>
        <fullName evidence="3 8">Glutamyl-tRNA reductase</fullName>
        <shortName evidence="8">GluTR</shortName>
        <ecNumber evidence="3 8">1.2.1.70</ecNumber>
    </recommendedName>
</protein>
<evidence type="ECO:0000256" key="12">
    <source>
        <dbReference type="PIRSR" id="PIRSR000445-4"/>
    </source>
</evidence>
<sequence>MGRKIKNFLDEEGLEGYVFLQTCNRAEAYFLSDTLSSSVPEKAIERSGEDALSHLLKVASGADSLIVGETEILHQLREAYNEFNGSHGFSSDLEEIFDWALKFGKKVRRETDISSGKTSVVSIGLDHIQEILENLDKKKAVVIGAGKIGAKAARYLKDTGVQGVLVANRTYENAVELAEEINGESYRFSKLPELIRHVEIIVCATGAPHYTLSKDKIPVLEKNKVLLDLSVPRNVHPEVIEMDKIEYISYEELTEKARENLVDRSGEVKKVKRMIRDEVEAFLSEDPLEDLYKKAGRIRRKQLEKAMKELKKRDEGEVLRDFSRSLTDKVLSAVKHEMKSREENWEND</sequence>
<dbReference type="InterPro" id="IPR036291">
    <property type="entry name" value="NAD(P)-bd_dom_sf"/>
</dbReference>
<gene>
    <name evidence="8" type="primary">hemA</name>
    <name evidence="17" type="ORF">AKJ53_00515</name>
</gene>
<dbReference type="InterPro" id="IPR015896">
    <property type="entry name" value="4pyrrol_synth_GluRdtase_dimer"/>
</dbReference>
<evidence type="ECO:0000256" key="13">
    <source>
        <dbReference type="RuleBase" id="RU000584"/>
    </source>
</evidence>
<keyword evidence="18" id="KW-1185">Reference proteome</keyword>
<dbReference type="Gene3D" id="3.30.460.30">
    <property type="entry name" value="Glutamyl-tRNA reductase, N-terminal domain"/>
    <property type="match status" value="1"/>
</dbReference>
<evidence type="ECO:0000256" key="6">
    <source>
        <dbReference type="ARBA" id="ARBA00023244"/>
    </source>
</evidence>
<evidence type="ECO:0000313" key="17">
    <source>
        <dbReference type="EMBL" id="KXB06388.1"/>
    </source>
</evidence>
<comment type="similarity">
    <text evidence="2 8 13">Belongs to the glutamyl-tRNA reductase family.</text>
</comment>
<feature type="active site" description="Nucleophile" evidence="8 9">
    <location>
        <position position="23"/>
    </location>
</feature>
<feature type="domain" description="Glutamyl-tRNA reductase N-terminal" evidence="16">
    <location>
        <begin position="6"/>
        <end position="111"/>
    </location>
</feature>
<dbReference type="GO" id="GO:0019353">
    <property type="term" value="P:protoporphyrinogen IX biosynthetic process from glutamate"/>
    <property type="evidence" value="ECO:0007669"/>
    <property type="project" value="TreeGrafter"/>
</dbReference>
<evidence type="ECO:0000259" key="15">
    <source>
        <dbReference type="Pfam" id="PF01488"/>
    </source>
</evidence>
<comment type="catalytic activity">
    <reaction evidence="7 8 13">
        <text>(S)-4-amino-5-oxopentanoate + tRNA(Glu) + NADP(+) = L-glutamyl-tRNA(Glu) + NADPH + H(+)</text>
        <dbReference type="Rhea" id="RHEA:12344"/>
        <dbReference type="Rhea" id="RHEA-COMP:9663"/>
        <dbReference type="Rhea" id="RHEA-COMP:9680"/>
        <dbReference type="ChEBI" id="CHEBI:15378"/>
        <dbReference type="ChEBI" id="CHEBI:57501"/>
        <dbReference type="ChEBI" id="CHEBI:57783"/>
        <dbReference type="ChEBI" id="CHEBI:58349"/>
        <dbReference type="ChEBI" id="CHEBI:78442"/>
        <dbReference type="ChEBI" id="CHEBI:78520"/>
        <dbReference type="EC" id="1.2.1.70"/>
    </reaction>
</comment>
<dbReference type="SUPFAM" id="SSF51735">
    <property type="entry name" value="NAD(P)-binding Rossmann-fold domains"/>
    <property type="match status" value="1"/>
</dbReference>
<feature type="domain" description="Tetrapyrrole biosynthesis glutamyl-tRNA reductase dimerisation" evidence="14">
    <location>
        <begin position="286"/>
        <end position="343"/>
    </location>
</feature>
<organism evidence="17 18">
    <name type="scientific">candidate division MSBL1 archaeon SCGC-AAA382F02</name>
    <dbReference type="NCBI Taxonomy" id="1698282"/>
    <lineage>
        <taxon>Archaea</taxon>
        <taxon>Methanobacteriati</taxon>
        <taxon>Methanobacteriota</taxon>
        <taxon>candidate division MSBL1</taxon>
    </lineage>
</organism>
<dbReference type="InterPro" id="IPR000343">
    <property type="entry name" value="4pyrrol_synth_GluRdtase"/>
</dbReference>
<evidence type="ECO:0000256" key="1">
    <source>
        <dbReference type="ARBA" id="ARBA00005059"/>
    </source>
</evidence>